<dbReference type="InterPro" id="IPR029052">
    <property type="entry name" value="Metallo-depent_PP-like"/>
</dbReference>
<keyword evidence="5" id="KW-1185">Reference proteome</keyword>
<keyword evidence="2" id="KW-0378">Hydrolase</keyword>
<dbReference type="InterPro" id="IPR006146">
    <property type="entry name" value="5'-Nucleotdase_CS"/>
</dbReference>
<dbReference type="Proteomes" id="UP001354989">
    <property type="component" value="Chromosome"/>
</dbReference>
<feature type="domain" description="Calcineurin-like phosphoesterase" evidence="3">
    <location>
        <begin position="38"/>
        <end position="254"/>
    </location>
</feature>
<protein>
    <submittedName>
        <fullName evidence="4">Metallophosphatase</fullName>
    </submittedName>
</protein>
<evidence type="ECO:0000256" key="1">
    <source>
        <dbReference type="ARBA" id="ARBA00006654"/>
    </source>
</evidence>
<name>A0ABM7VG66_9BACT</name>
<feature type="chain" id="PRO_5044972427" evidence="2">
    <location>
        <begin position="28"/>
        <end position="305"/>
    </location>
</feature>
<dbReference type="InterPro" id="IPR004843">
    <property type="entry name" value="Calcineurin-like_PHP"/>
</dbReference>
<dbReference type="Pfam" id="PF00149">
    <property type="entry name" value="Metallophos"/>
    <property type="match status" value="1"/>
</dbReference>
<dbReference type="PANTHER" id="PTHR11575:SF24">
    <property type="entry name" value="5'-NUCLEOTIDASE"/>
    <property type="match status" value="1"/>
</dbReference>
<dbReference type="EMBL" id="AP025292">
    <property type="protein sequence ID" value="BDC99953.1"/>
    <property type="molecule type" value="Genomic_DNA"/>
</dbReference>
<organism evidence="4 5">
    <name type="scientific">Persicobacter psychrovividus</name>
    <dbReference type="NCBI Taxonomy" id="387638"/>
    <lineage>
        <taxon>Bacteria</taxon>
        <taxon>Pseudomonadati</taxon>
        <taxon>Bacteroidota</taxon>
        <taxon>Cytophagia</taxon>
        <taxon>Cytophagales</taxon>
        <taxon>Persicobacteraceae</taxon>
        <taxon>Persicobacter</taxon>
    </lineage>
</organism>
<dbReference type="PRINTS" id="PR01607">
    <property type="entry name" value="APYRASEFAMLY"/>
</dbReference>
<dbReference type="PANTHER" id="PTHR11575">
    <property type="entry name" value="5'-NUCLEOTIDASE-RELATED"/>
    <property type="match status" value="1"/>
</dbReference>
<sequence length="305" mass="34220">MERRKFLKKSALGALFASVAAPTITKAASKKNDHISITLLHTGDTHSRIEAFPKNSADYPNEGGYAARAALVEKIRQDHENVLLFDSGDIVQGTPYFNFYKGELEMKLMSKMHYDAANLGNHEFDNGLEGIRNMLQYAEFPFICSNYDFSETILKDRFQPYKVFERQGVKIGVFGLGVELDGMVWDKNYGKTKYLDPIKVSQKMVKELRQDKGCDLVVCLSHLGYKYDGPKMDDVKVAQAVSGLDIILGGHSHTFMDAPVYVKNPQGEEVLINHSGWSGVRIGKIQVTFDRKKKKSGINGKNVQL</sequence>
<dbReference type="PROSITE" id="PS00785">
    <property type="entry name" value="5_NUCLEOTIDASE_1"/>
    <property type="match status" value="1"/>
</dbReference>
<feature type="signal peptide" evidence="2">
    <location>
        <begin position="1"/>
        <end position="27"/>
    </location>
</feature>
<evidence type="ECO:0000256" key="2">
    <source>
        <dbReference type="RuleBase" id="RU362119"/>
    </source>
</evidence>
<gene>
    <name evidence="4" type="ORF">PEPS_22340</name>
</gene>
<dbReference type="RefSeq" id="WP_338397106.1">
    <property type="nucleotide sequence ID" value="NZ_AP025292.1"/>
</dbReference>
<dbReference type="Gene3D" id="3.60.21.10">
    <property type="match status" value="1"/>
</dbReference>
<dbReference type="CDD" id="cd00845">
    <property type="entry name" value="MPP_UshA_N_like"/>
    <property type="match status" value="1"/>
</dbReference>
<keyword evidence="2" id="KW-0732">Signal</keyword>
<evidence type="ECO:0000313" key="5">
    <source>
        <dbReference type="Proteomes" id="UP001354989"/>
    </source>
</evidence>
<dbReference type="PROSITE" id="PS00786">
    <property type="entry name" value="5_NUCLEOTIDASE_2"/>
    <property type="match status" value="1"/>
</dbReference>
<reference evidence="4 5" key="1">
    <citation type="submission" date="2021-12" db="EMBL/GenBank/DDBJ databases">
        <title>Genome sequencing of bacteria with rrn-lacking chromosome and rrn-plasmid.</title>
        <authorList>
            <person name="Anda M."/>
            <person name="Iwasaki W."/>
        </authorList>
    </citation>
    <scope>NUCLEOTIDE SEQUENCE [LARGE SCALE GENOMIC DNA]</scope>
    <source>
        <strain evidence="4 5">NBRC 101262</strain>
    </source>
</reference>
<keyword evidence="2" id="KW-0547">Nucleotide-binding</keyword>
<dbReference type="SUPFAM" id="SSF56300">
    <property type="entry name" value="Metallo-dependent phosphatases"/>
    <property type="match status" value="1"/>
</dbReference>
<comment type="similarity">
    <text evidence="1 2">Belongs to the 5'-nucleotidase family.</text>
</comment>
<dbReference type="InterPro" id="IPR006179">
    <property type="entry name" value="5_nucleotidase/apyrase"/>
</dbReference>
<accession>A0ABM7VG66</accession>
<proteinExistence type="inferred from homology"/>
<evidence type="ECO:0000259" key="3">
    <source>
        <dbReference type="Pfam" id="PF00149"/>
    </source>
</evidence>
<evidence type="ECO:0000313" key="4">
    <source>
        <dbReference type="EMBL" id="BDC99953.1"/>
    </source>
</evidence>